<dbReference type="SUPFAM" id="SSF56112">
    <property type="entry name" value="Protein kinase-like (PK-like)"/>
    <property type="match status" value="1"/>
</dbReference>
<dbReference type="Gene3D" id="3.30.200.20">
    <property type="entry name" value="Phosphorylase Kinase, domain 1"/>
    <property type="match status" value="1"/>
</dbReference>
<evidence type="ECO:0000256" key="8">
    <source>
        <dbReference type="ARBA" id="ARBA00050767"/>
    </source>
</evidence>
<evidence type="ECO:0000313" key="15">
    <source>
        <dbReference type="RefSeq" id="XP_052121051.1"/>
    </source>
</evidence>
<evidence type="ECO:0000256" key="6">
    <source>
        <dbReference type="ARBA" id="ARBA00022840"/>
    </source>
</evidence>
<keyword evidence="4" id="KW-0547">Nucleotide-binding</keyword>
<organism evidence="11 12">
    <name type="scientific">Frankliniella occidentalis</name>
    <name type="common">Western flower thrips</name>
    <name type="synonym">Euthrips occidentalis</name>
    <dbReference type="NCBI Taxonomy" id="133901"/>
    <lineage>
        <taxon>Eukaryota</taxon>
        <taxon>Metazoa</taxon>
        <taxon>Ecdysozoa</taxon>
        <taxon>Arthropoda</taxon>
        <taxon>Hexapoda</taxon>
        <taxon>Insecta</taxon>
        <taxon>Pterygota</taxon>
        <taxon>Neoptera</taxon>
        <taxon>Paraneoptera</taxon>
        <taxon>Thysanoptera</taxon>
        <taxon>Terebrantia</taxon>
        <taxon>Thripoidea</taxon>
        <taxon>Thripidae</taxon>
        <taxon>Frankliniella</taxon>
    </lineage>
</organism>
<dbReference type="InterPro" id="IPR016477">
    <property type="entry name" value="Fructo-/Ketosamine-3-kinase"/>
</dbReference>
<dbReference type="PIRSF" id="PIRSF006221">
    <property type="entry name" value="Ketosamine-3-kinase"/>
    <property type="match status" value="1"/>
</dbReference>
<keyword evidence="6" id="KW-0067">ATP-binding</keyword>
<dbReference type="PANTHER" id="PTHR12149">
    <property type="entry name" value="FRUCTOSAMINE 3 KINASE-RELATED PROTEIN"/>
    <property type="match status" value="1"/>
</dbReference>
<keyword evidence="5 9" id="KW-0418">Kinase</keyword>
<reference evidence="12 13" key="1">
    <citation type="submission" date="2025-04" db="UniProtKB">
        <authorList>
            <consortium name="RefSeq"/>
        </authorList>
    </citation>
    <scope>IDENTIFICATION</scope>
    <source>
        <tissue evidence="12 13">Whole organism</tissue>
    </source>
</reference>
<evidence type="ECO:0000256" key="5">
    <source>
        <dbReference type="ARBA" id="ARBA00022777"/>
    </source>
</evidence>
<dbReference type="RefSeq" id="XP_052121050.1">
    <property type="nucleotide sequence ID" value="XM_052265090.1"/>
</dbReference>
<accession>A0A6J1TDP2</accession>
<protein>
    <recommendedName>
        <fullName evidence="2">protein-ribulosamine 3-kinase</fullName>
        <ecNumber evidence="2">2.7.1.172</ecNumber>
    </recommendedName>
</protein>
<dbReference type="AlphaFoldDB" id="A0A6J1TDP2"/>
<dbReference type="RefSeq" id="XP_052121049.1">
    <property type="nucleotide sequence ID" value="XM_052265089.1"/>
</dbReference>
<evidence type="ECO:0000256" key="9">
    <source>
        <dbReference type="PIRNR" id="PIRNR006221"/>
    </source>
</evidence>
<dbReference type="PANTHER" id="PTHR12149:SF8">
    <property type="entry name" value="PROTEIN-RIBULOSAMINE 3-KINASE"/>
    <property type="match status" value="1"/>
</dbReference>
<keyword evidence="3 9" id="KW-0808">Transferase</keyword>
<feature type="region of interest" description="Disordered" evidence="10">
    <location>
        <begin position="123"/>
        <end position="148"/>
    </location>
</feature>
<evidence type="ECO:0000256" key="1">
    <source>
        <dbReference type="ARBA" id="ARBA00009460"/>
    </source>
</evidence>
<comment type="catalytic activity">
    <reaction evidence="8">
        <text>N(6)-(D-psicosyl)-L-lysyl-[protein] + ATP = N(6)-(3-O-phospho-D-psicosyl)-L-lysyl-[protein] + ADP + H(+)</text>
        <dbReference type="Rhea" id="RHEA:61392"/>
        <dbReference type="Rhea" id="RHEA-COMP:15796"/>
        <dbReference type="Rhea" id="RHEA-COMP:15797"/>
        <dbReference type="ChEBI" id="CHEBI:15378"/>
        <dbReference type="ChEBI" id="CHEBI:30616"/>
        <dbReference type="ChEBI" id="CHEBI:144621"/>
        <dbReference type="ChEBI" id="CHEBI:144622"/>
        <dbReference type="ChEBI" id="CHEBI:456216"/>
    </reaction>
    <physiologicalReaction direction="left-to-right" evidence="8">
        <dbReference type="Rhea" id="RHEA:61393"/>
    </physiologicalReaction>
</comment>
<dbReference type="FunFam" id="3.30.200.20:FF:000264">
    <property type="entry name" value="Protein-ribulosamine 3-kinase, chloroplastic"/>
    <property type="match status" value="1"/>
</dbReference>
<gene>
    <name evidence="12 13 14 15 16" type="primary">LOC113216112</name>
</gene>
<dbReference type="Gene3D" id="3.90.1200.10">
    <property type="match status" value="1"/>
</dbReference>
<dbReference type="EC" id="2.7.1.172" evidence="2"/>
<dbReference type="RefSeq" id="XP_052121051.1">
    <property type="nucleotide sequence ID" value="XM_052265091.1"/>
</dbReference>
<dbReference type="RefSeq" id="XP_026291624.1">
    <property type="nucleotide sequence ID" value="XM_026435839.2"/>
</dbReference>
<proteinExistence type="inferred from homology"/>
<dbReference type="InterPro" id="IPR011009">
    <property type="entry name" value="Kinase-like_dom_sf"/>
</dbReference>
<evidence type="ECO:0000313" key="12">
    <source>
        <dbReference type="RefSeq" id="XP_026291624.1"/>
    </source>
</evidence>
<comment type="catalytic activity">
    <reaction evidence="7">
        <text>N(6)-D-ribulosyl-L-lysyl-[protein] + ATP = N(6)-(3-O-phospho-D-ribulosyl)-L-lysyl-[protein] + ADP + H(+)</text>
        <dbReference type="Rhea" id="RHEA:48432"/>
        <dbReference type="Rhea" id="RHEA-COMP:12103"/>
        <dbReference type="Rhea" id="RHEA-COMP:12104"/>
        <dbReference type="ChEBI" id="CHEBI:15378"/>
        <dbReference type="ChEBI" id="CHEBI:30616"/>
        <dbReference type="ChEBI" id="CHEBI:90418"/>
        <dbReference type="ChEBI" id="CHEBI:90420"/>
        <dbReference type="ChEBI" id="CHEBI:456216"/>
        <dbReference type="EC" id="2.7.1.172"/>
    </reaction>
    <physiologicalReaction direction="left-to-right" evidence="7">
        <dbReference type="Rhea" id="RHEA:48433"/>
    </physiologicalReaction>
</comment>
<dbReference type="RefSeq" id="XP_052121052.1">
    <property type="nucleotide sequence ID" value="XM_052265092.1"/>
</dbReference>
<dbReference type="GO" id="GO:0005524">
    <property type="term" value="F:ATP binding"/>
    <property type="evidence" value="ECO:0007669"/>
    <property type="project" value="UniProtKB-KW"/>
</dbReference>
<dbReference type="KEGG" id="foc:113216112"/>
<evidence type="ECO:0000313" key="13">
    <source>
        <dbReference type="RefSeq" id="XP_052121049.1"/>
    </source>
</evidence>
<evidence type="ECO:0000256" key="3">
    <source>
        <dbReference type="ARBA" id="ARBA00022679"/>
    </source>
</evidence>
<name>A0A6J1TDP2_FRAOC</name>
<dbReference type="GO" id="GO:0102193">
    <property type="term" value="F:protein-ribulosamine 3-kinase activity"/>
    <property type="evidence" value="ECO:0007669"/>
    <property type="project" value="UniProtKB-EC"/>
</dbReference>
<dbReference type="Proteomes" id="UP000504606">
    <property type="component" value="Unplaced"/>
</dbReference>
<dbReference type="Pfam" id="PF03881">
    <property type="entry name" value="Fructosamin_kin"/>
    <property type="match status" value="2"/>
</dbReference>
<dbReference type="GO" id="GO:0016301">
    <property type="term" value="F:kinase activity"/>
    <property type="evidence" value="ECO:0007669"/>
    <property type="project" value="UniProtKB-UniRule"/>
</dbReference>
<dbReference type="FunFam" id="3.90.1200.10:FF:000003">
    <property type="entry name" value="fructosamine-3-kinase isoform X1"/>
    <property type="match status" value="1"/>
</dbReference>
<dbReference type="OrthoDB" id="5772781at2759"/>
<evidence type="ECO:0000256" key="2">
    <source>
        <dbReference type="ARBA" id="ARBA00011961"/>
    </source>
</evidence>
<evidence type="ECO:0000313" key="14">
    <source>
        <dbReference type="RefSeq" id="XP_052121050.1"/>
    </source>
</evidence>
<dbReference type="GO" id="GO:0005829">
    <property type="term" value="C:cytosol"/>
    <property type="evidence" value="ECO:0007669"/>
    <property type="project" value="UniProtKB-ARBA"/>
</dbReference>
<dbReference type="GeneID" id="113216112"/>
<evidence type="ECO:0000313" key="11">
    <source>
        <dbReference type="Proteomes" id="UP000504606"/>
    </source>
</evidence>
<evidence type="ECO:0000256" key="10">
    <source>
        <dbReference type="SAM" id="MobiDB-lite"/>
    </source>
</evidence>
<evidence type="ECO:0000256" key="7">
    <source>
        <dbReference type="ARBA" id="ARBA00048655"/>
    </source>
</evidence>
<comment type="similarity">
    <text evidence="1 9">Belongs to the fructosamine kinase family.</text>
</comment>
<evidence type="ECO:0000313" key="16">
    <source>
        <dbReference type="RefSeq" id="XP_052121052.1"/>
    </source>
</evidence>
<sequence>MEALLKETLSTTTLKRTGQGGGGCINQGEAFITDTGTYFVKSNGKSKASIMFEGEMASLIAIAATNTVRVPKPIKVLNNPKGGSSIVLEYLEMKGLRKYSRRLGHELAKLHQHNINLGLKAKKLENSVTKPPPTKETEEGTSEDGGGPPKYVTQFGFHTNTCCGFIPQENAWSDDWLTFFTQQRLQHQFSLLEKEYGDRDTIDLWSQLQNKLPRFFRDVQIEPSLLHGDLWGGNAAEVSSGPVVFDPASFYGHHEYELAIAGMFGGFTTSFYEAYHSHFPRAHGFDSRHKLYQLFHYLNHWNHFGSGYKSSSMSVMRSLLKGEY</sequence>
<evidence type="ECO:0000256" key="4">
    <source>
        <dbReference type="ARBA" id="ARBA00022741"/>
    </source>
</evidence>
<keyword evidence="11" id="KW-1185">Reference proteome</keyword>